<name>A0A5D2NX61_GOSTO</name>
<keyword evidence="3" id="KW-1185">Reference proteome</keyword>
<evidence type="ECO:0000256" key="1">
    <source>
        <dbReference type="SAM" id="MobiDB-lite"/>
    </source>
</evidence>
<feature type="region of interest" description="Disordered" evidence="1">
    <location>
        <begin position="124"/>
        <end position="143"/>
    </location>
</feature>
<evidence type="ECO:0000313" key="3">
    <source>
        <dbReference type="Proteomes" id="UP000322667"/>
    </source>
</evidence>
<dbReference type="Proteomes" id="UP000322667">
    <property type="component" value="Chromosome A09"/>
</dbReference>
<gene>
    <name evidence="2" type="ORF">ES332_A09G016600v1</name>
</gene>
<evidence type="ECO:0000313" key="2">
    <source>
        <dbReference type="EMBL" id="TYI08677.1"/>
    </source>
</evidence>
<dbReference type="AlphaFoldDB" id="A0A5D2NX61"/>
<proteinExistence type="predicted"/>
<organism evidence="2 3">
    <name type="scientific">Gossypium tomentosum</name>
    <name type="common">Hawaiian cotton</name>
    <name type="synonym">Gossypium sandvicense</name>
    <dbReference type="NCBI Taxonomy" id="34277"/>
    <lineage>
        <taxon>Eukaryota</taxon>
        <taxon>Viridiplantae</taxon>
        <taxon>Streptophyta</taxon>
        <taxon>Embryophyta</taxon>
        <taxon>Tracheophyta</taxon>
        <taxon>Spermatophyta</taxon>
        <taxon>Magnoliopsida</taxon>
        <taxon>eudicotyledons</taxon>
        <taxon>Gunneridae</taxon>
        <taxon>Pentapetalae</taxon>
        <taxon>rosids</taxon>
        <taxon>malvids</taxon>
        <taxon>Malvales</taxon>
        <taxon>Malvaceae</taxon>
        <taxon>Malvoideae</taxon>
        <taxon>Gossypium</taxon>
    </lineage>
</organism>
<dbReference type="EMBL" id="CM017618">
    <property type="protein sequence ID" value="TYI08677.1"/>
    <property type="molecule type" value="Genomic_DNA"/>
</dbReference>
<sequence>MVHHDDQDTSRVFHAPTPLFSGDDRVPSFGRSTDEWVYPHMKMPRVSYYPSSGQNQFFVGQNSHCLGQNLMYELADYGYGQPARGPPRLLNNVPRLITNAPSTVRNEFGQVRRDFGQPLAVPYRHRPPTPQPTTNNVQVDPSWGLGPNARLLSGVSVS</sequence>
<accession>A0A5D2NX61</accession>
<protein>
    <submittedName>
        <fullName evidence="2">Uncharacterized protein</fullName>
    </submittedName>
</protein>
<reference evidence="2 3" key="1">
    <citation type="submission" date="2019-07" db="EMBL/GenBank/DDBJ databases">
        <title>WGS assembly of Gossypium tomentosum.</title>
        <authorList>
            <person name="Chen Z.J."/>
            <person name="Sreedasyam A."/>
            <person name="Ando A."/>
            <person name="Song Q."/>
            <person name="De L."/>
            <person name="Hulse-Kemp A."/>
            <person name="Ding M."/>
            <person name="Ye W."/>
            <person name="Kirkbride R."/>
            <person name="Jenkins J."/>
            <person name="Plott C."/>
            <person name="Lovell J."/>
            <person name="Lin Y.-M."/>
            <person name="Vaughn R."/>
            <person name="Liu B."/>
            <person name="Li W."/>
            <person name="Simpson S."/>
            <person name="Scheffler B."/>
            <person name="Saski C."/>
            <person name="Grover C."/>
            <person name="Hu G."/>
            <person name="Conover J."/>
            <person name="Carlson J."/>
            <person name="Shu S."/>
            <person name="Boston L."/>
            <person name="Williams M."/>
            <person name="Peterson D."/>
            <person name="Mcgee K."/>
            <person name="Jones D."/>
            <person name="Wendel J."/>
            <person name="Stelly D."/>
            <person name="Grimwood J."/>
            <person name="Schmutz J."/>
        </authorList>
    </citation>
    <scope>NUCLEOTIDE SEQUENCE [LARGE SCALE GENOMIC DNA]</scope>
    <source>
        <strain evidence="2">7179.01</strain>
    </source>
</reference>